<accession>A0A383E8F8</accession>
<proteinExistence type="predicted"/>
<dbReference type="SUPFAM" id="SSF63825">
    <property type="entry name" value="YWTD domain"/>
    <property type="match status" value="1"/>
</dbReference>
<dbReference type="EMBL" id="UINC01223619">
    <property type="protein sequence ID" value="SVE52894.1"/>
    <property type="molecule type" value="Genomic_DNA"/>
</dbReference>
<feature type="non-terminal residue" evidence="1">
    <location>
        <position position="1"/>
    </location>
</feature>
<organism evidence="1">
    <name type="scientific">marine metagenome</name>
    <dbReference type="NCBI Taxonomy" id="408172"/>
    <lineage>
        <taxon>unclassified sequences</taxon>
        <taxon>metagenomes</taxon>
        <taxon>ecological metagenomes</taxon>
    </lineage>
</organism>
<protein>
    <submittedName>
        <fullName evidence="1">Uncharacterized protein</fullName>
    </submittedName>
</protein>
<feature type="non-terminal residue" evidence="1">
    <location>
        <position position="232"/>
    </location>
</feature>
<reference evidence="1" key="1">
    <citation type="submission" date="2018-05" db="EMBL/GenBank/DDBJ databases">
        <authorList>
            <person name="Lanie J.A."/>
            <person name="Ng W.-L."/>
            <person name="Kazmierczak K.M."/>
            <person name="Andrzejewski T.M."/>
            <person name="Davidsen T.M."/>
            <person name="Wayne K.J."/>
            <person name="Tettelin H."/>
            <person name="Glass J.I."/>
            <person name="Rusch D."/>
            <person name="Podicherti R."/>
            <person name="Tsui H.-C.T."/>
            <person name="Winkler M.E."/>
        </authorList>
    </citation>
    <scope>NUCLEOTIDE SEQUENCE</scope>
</reference>
<sequence length="232" mass="25147">GNRVLGYSTLPTSSSDVPSLVLGSKSTTSNTLEDFFITNPVPACDGNNLYVSSDFERTLQIWTSYPSISGAAPDYEMDLAIAPWDSALYETIFVLAGRTDIAIWTTLPATTDYSPDEEYSGSVGSVVFDEIRGVALDDTYLYIADWNSQAVYIWNVRGGFGGLTDPDHTLALSYKPTRLSSDGSVLSVTDTFNHKAELYRIDDLVISATPTPRSTVGGVGIFNLPEQVLISN</sequence>
<gene>
    <name evidence="1" type="ORF">METZ01_LOCUS505748</name>
</gene>
<name>A0A383E8F8_9ZZZZ</name>
<dbReference type="AlphaFoldDB" id="A0A383E8F8"/>
<evidence type="ECO:0000313" key="1">
    <source>
        <dbReference type="EMBL" id="SVE52894.1"/>
    </source>
</evidence>